<feature type="non-terminal residue" evidence="2">
    <location>
        <position position="607"/>
    </location>
</feature>
<dbReference type="Gene3D" id="3.30.470.20">
    <property type="entry name" value="ATP-grasp fold, B domain"/>
    <property type="match status" value="1"/>
</dbReference>
<dbReference type="Gene3D" id="3.40.50.261">
    <property type="entry name" value="Succinyl-CoA synthetase domains"/>
    <property type="match status" value="2"/>
</dbReference>
<reference evidence="2" key="1">
    <citation type="submission" date="2018-06" db="EMBL/GenBank/DDBJ databases">
        <authorList>
            <person name="Zhirakovskaya E."/>
        </authorList>
    </citation>
    <scope>NUCLEOTIDE SEQUENCE</scope>
</reference>
<dbReference type="SUPFAM" id="SSF52210">
    <property type="entry name" value="Succinyl-CoA synthetase domains"/>
    <property type="match status" value="2"/>
</dbReference>
<dbReference type="GO" id="GO:0005524">
    <property type="term" value="F:ATP binding"/>
    <property type="evidence" value="ECO:0007669"/>
    <property type="project" value="InterPro"/>
</dbReference>
<feature type="domain" description="ATP-grasp" evidence="1">
    <location>
        <begin position="488"/>
        <end position="524"/>
    </location>
</feature>
<dbReference type="Pfam" id="PF13549">
    <property type="entry name" value="ATP-grasp_5"/>
    <property type="match status" value="1"/>
</dbReference>
<dbReference type="SMART" id="SM00881">
    <property type="entry name" value="CoA_binding"/>
    <property type="match status" value="1"/>
</dbReference>
<protein>
    <submittedName>
        <fullName evidence="2">Acetyl-CoA synthetase (ADP-forming) alpha and beta chains, putative</fullName>
    </submittedName>
</protein>
<dbReference type="PROSITE" id="PS50975">
    <property type="entry name" value="ATP_GRASP"/>
    <property type="match status" value="1"/>
</dbReference>
<dbReference type="InterPro" id="IPR011761">
    <property type="entry name" value="ATP-grasp"/>
</dbReference>
<dbReference type="InterPro" id="IPR036291">
    <property type="entry name" value="NAD(P)-bd_dom_sf"/>
</dbReference>
<proteinExistence type="predicted"/>
<dbReference type="Gene3D" id="3.40.50.720">
    <property type="entry name" value="NAD(P)-binding Rossmann-like Domain"/>
    <property type="match status" value="1"/>
</dbReference>
<dbReference type="SUPFAM" id="SSF56059">
    <property type="entry name" value="Glutathione synthetase ATP-binding domain-like"/>
    <property type="match status" value="1"/>
</dbReference>
<accession>A0A3B0TWM9</accession>
<dbReference type="InterPro" id="IPR016102">
    <property type="entry name" value="Succinyl-CoA_synth-like"/>
</dbReference>
<name>A0A3B0TWM9_9ZZZZ</name>
<dbReference type="InterPro" id="IPR013815">
    <property type="entry name" value="ATP_grasp_subdomain_1"/>
</dbReference>
<sequence length="607" mass="65427">MLHQNLINPKSIAIIGASNNIHTPGGSVLKNLIKHHFKGKLIAVNPKETEVQGVKCYREVSQIPKVDLAIIAIAAKFTLETIKILTQQKNTKGFIIFSAGFSEKDDAGKKLEQEIVNEINNAGGTLLGPNNIGLINQNYVGVFTKPIPKLNSKGVDFISGSGATAVFIIEAAMATGLTFSSVYSVGNSAQIGVEEILEYLDITFDNTTSSKVKLLYIESIENPQKLLKHALSLIQKGCKIAAIKAGSSSAGSRAASSHTGALANSDVAVDALFKKAGIVRCYGRNELITVASIFTLPALKGKNIAIITHAGGPAVMLTDTLSKNGLNVPEISGKESDELLSKLYLGSSVSNPIDFLATGNAEQLETIIDYCENKFSEIDAMVVIFGSPGLFEVYDVYEVLDKKMRTCKKPIFPVLPSVVNVKKEIDYFIDKGNIMFPDEVIFGKALTKTLKPSNTVTKDLNSFTVDLKTIRDIIDNSANGFLQPQQVRELLIAAKIPVVNEVVCTTKEDCLFEAQKIGFPVVMKVVGPIHKSDVGGIILNITSKENLADSFDKIMQIKDAKAVLIQPTKKGIELFIGAKKEGNFGHLVLCGLGGIFIEVLKDINSSL</sequence>
<evidence type="ECO:0000313" key="2">
    <source>
        <dbReference type="EMBL" id="VAW23141.1"/>
    </source>
</evidence>
<dbReference type="InterPro" id="IPR032875">
    <property type="entry name" value="Succ_CoA_lig_flav_dom"/>
</dbReference>
<dbReference type="Pfam" id="PF13607">
    <property type="entry name" value="Succ_CoA_lig"/>
    <property type="match status" value="1"/>
</dbReference>
<evidence type="ECO:0000259" key="1">
    <source>
        <dbReference type="PROSITE" id="PS50975"/>
    </source>
</evidence>
<dbReference type="InterPro" id="IPR003781">
    <property type="entry name" value="CoA-bd"/>
</dbReference>
<dbReference type="Pfam" id="PF13380">
    <property type="entry name" value="CoA_binding_2"/>
    <property type="match status" value="1"/>
</dbReference>
<dbReference type="AlphaFoldDB" id="A0A3B0TWM9"/>
<dbReference type="PANTHER" id="PTHR42793:SF1">
    <property type="entry name" value="PEPTIDYL-LYSINE N-ACETYLTRANSFERASE PATZ"/>
    <property type="match status" value="1"/>
</dbReference>
<dbReference type="SUPFAM" id="SSF51735">
    <property type="entry name" value="NAD(P)-binding Rossmann-fold domains"/>
    <property type="match status" value="1"/>
</dbReference>
<dbReference type="Gene3D" id="3.30.1490.20">
    <property type="entry name" value="ATP-grasp fold, A domain"/>
    <property type="match status" value="1"/>
</dbReference>
<dbReference type="GO" id="GO:0046872">
    <property type="term" value="F:metal ion binding"/>
    <property type="evidence" value="ECO:0007669"/>
    <property type="project" value="InterPro"/>
</dbReference>
<gene>
    <name evidence="2" type="ORF">MNBD_BACTEROID04-1856</name>
</gene>
<dbReference type="EMBL" id="UOER01000181">
    <property type="protein sequence ID" value="VAW23141.1"/>
    <property type="molecule type" value="Genomic_DNA"/>
</dbReference>
<dbReference type="PANTHER" id="PTHR42793">
    <property type="entry name" value="COA BINDING DOMAIN CONTAINING PROTEIN"/>
    <property type="match status" value="1"/>
</dbReference>
<organism evidence="2">
    <name type="scientific">hydrothermal vent metagenome</name>
    <dbReference type="NCBI Taxonomy" id="652676"/>
    <lineage>
        <taxon>unclassified sequences</taxon>
        <taxon>metagenomes</taxon>
        <taxon>ecological metagenomes</taxon>
    </lineage>
</organism>